<keyword evidence="6 10" id="KW-0648">Protein biosynthesis</keyword>
<comment type="similarity">
    <text evidence="1 10">Belongs to the class-I aminoacyl-tRNA synthetase family.</text>
</comment>
<evidence type="ECO:0000256" key="1">
    <source>
        <dbReference type="ARBA" id="ARBA00005594"/>
    </source>
</evidence>
<dbReference type="PRINTS" id="PR00985">
    <property type="entry name" value="TRNASYNTHLEU"/>
</dbReference>
<dbReference type="InterPro" id="IPR013155">
    <property type="entry name" value="M/V/L/I-tRNA-synth_anticd-bd"/>
</dbReference>
<dbReference type="InterPro" id="IPR014729">
    <property type="entry name" value="Rossmann-like_a/b/a_fold"/>
</dbReference>
<dbReference type="InterPro" id="IPR025709">
    <property type="entry name" value="Leu_tRNA-synth_edit"/>
</dbReference>
<dbReference type="InterPro" id="IPR015413">
    <property type="entry name" value="Methionyl/Leucyl_tRNA_Synth"/>
</dbReference>
<dbReference type="PANTHER" id="PTHR43740:SF2">
    <property type="entry name" value="LEUCINE--TRNA LIGASE, MITOCHONDRIAL"/>
    <property type="match status" value="1"/>
</dbReference>
<dbReference type="SUPFAM" id="SSF52374">
    <property type="entry name" value="Nucleotidylyl transferase"/>
    <property type="match status" value="1"/>
</dbReference>
<dbReference type="PANTHER" id="PTHR43740">
    <property type="entry name" value="LEUCYL-TRNA SYNTHETASE"/>
    <property type="match status" value="1"/>
</dbReference>
<dbReference type="GO" id="GO:0006429">
    <property type="term" value="P:leucyl-tRNA aminoacylation"/>
    <property type="evidence" value="ECO:0007669"/>
    <property type="project" value="UniProtKB-UniRule"/>
</dbReference>
<evidence type="ECO:0000259" key="13">
    <source>
        <dbReference type="Pfam" id="PF09334"/>
    </source>
</evidence>
<proteinExistence type="inferred from homology"/>
<dbReference type="EMBL" id="MFZS01000020">
    <property type="protein sequence ID" value="OGK28918.1"/>
    <property type="molecule type" value="Genomic_DNA"/>
</dbReference>
<dbReference type="FunFam" id="1.10.730.10:FF:000002">
    <property type="entry name" value="Leucine--tRNA ligase"/>
    <property type="match status" value="1"/>
</dbReference>
<keyword evidence="5 10" id="KW-0067">ATP-binding</keyword>
<dbReference type="HAMAP" id="MF_00049_B">
    <property type="entry name" value="Leu_tRNA_synth_B"/>
    <property type="match status" value="1"/>
</dbReference>
<accession>A0A1F7HCJ9</accession>
<dbReference type="FunFam" id="3.40.50.620:FF:000003">
    <property type="entry name" value="Leucine--tRNA ligase"/>
    <property type="match status" value="1"/>
</dbReference>
<dbReference type="Pfam" id="PF09334">
    <property type="entry name" value="tRNA-synt_1g"/>
    <property type="match status" value="1"/>
</dbReference>
<dbReference type="Pfam" id="PF00133">
    <property type="entry name" value="tRNA-synt_1"/>
    <property type="match status" value="1"/>
</dbReference>
<dbReference type="GO" id="GO:0005829">
    <property type="term" value="C:cytosol"/>
    <property type="evidence" value="ECO:0007669"/>
    <property type="project" value="TreeGrafter"/>
</dbReference>
<evidence type="ECO:0000256" key="3">
    <source>
        <dbReference type="ARBA" id="ARBA00022598"/>
    </source>
</evidence>
<dbReference type="InterPro" id="IPR009008">
    <property type="entry name" value="Val/Leu/Ile-tRNA-synth_edit"/>
</dbReference>
<evidence type="ECO:0000256" key="2">
    <source>
        <dbReference type="ARBA" id="ARBA00013164"/>
    </source>
</evidence>
<feature type="domain" description="Aminoacyl-tRNA synthetase class Ia" evidence="11">
    <location>
        <begin position="614"/>
        <end position="686"/>
    </location>
</feature>
<dbReference type="GO" id="GO:0002161">
    <property type="term" value="F:aminoacyl-tRNA deacylase activity"/>
    <property type="evidence" value="ECO:0007669"/>
    <property type="project" value="InterPro"/>
</dbReference>
<keyword evidence="3 10" id="KW-0436">Ligase</keyword>
<dbReference type="EC" id="6.1.1.4" evidence="2 9"/>
<dbReference type="GO" id="GO:0004823">
    <property type="term" value="F:leucine-tRNA ligase activity"/>
    <property type="evidence" value="ECO:0007669"/>
    <property type="project" value="UniProtKB-UniRule"/>
</dbReference>
<dbReference type="SUPFAM" id="SSF47323">
    <property type="entry name" value="Anticodon-binding domain of a subclass of class I aminoacyl-tRNA synthetases"/>
    <property type="match status" value="1"/>
</dbReference>
<feature type="domain" description="Leucyl-tRNA synthetase editing" evidence="14">
    <location>
        <begin position="222"/>
        <end position="421"/>
    </location>
</feature>
<evidence type="ECO:0000256" key="8">
    <source>
        <dbReference type="ARBA" id="ARBA00047469"/>
    </source>
</evidence>
<dbReference type="InterPro" id="IPR002302">
    <property type="entry name" value="Leu-tRNA-ligase"/>
</dbReference>
<evidence type="ECO:0000256" key="6">
    <source>
        <dbReference type="ARBA" id="ARBA00022917"/>
    </source>
</evidence>
<evidence type="ECO:0000256" key="7">
    <source>
        <dbReference type="ARBA" id="ARBA00023146"/>
    </source>
</evidence>
<feature type="domain" description="Methionyl/Valyl/Leucyl/Isoleucyl-tRNA synthetase anticodon-binding" evidence="12">
    <location>
        <begin position="721"/>
        <end position="840"/>
    </location>
</feature>
<evidence type="ECO:0000259" key="12">
    <source>
        <dbReference type="Pfam" id="PF08264"/>
    </source>
</evidence>
<protein>
    <recommendedName>
        <fullName evidence="2 9">Leucine--tRNA ligase</fullName>
        <ecNumber evidence="2 9">6.1.1.4</ecNumber>
    </recommendedName>
</protein>
<evidence type="ECO:0000256" key="9">
    <source>
        <dbReference type="NCBIfam" id="TIGR00396"/>
    </source>
</evidence>
<dbReference type="Gene3D" id="3.40.50.620">
    <property type="entry name" value="HUPs"/>
    <property type="match status" value="2"/>
</dbReference>
<evidence type="ECO:0000259" key="14">
    <source>
        <dbReference type="Pfam" id="PF13603"/>
    </source>
</evidence>
<comment type="catalytic activity">
    <reaction evidence="8">
        <text>tRNA(Leu) + L-leucine + ATP = L-leucyl-tRNA(Leu) + AMP + diphosphate</text>
        <dbReference type="Rhea" id="RHEA:11688"/>
        <dbReference type="Rhea" id="RHEA-COMP:9613"/>
        <dbReference type="Rhea" id="RHEA-COMP:9622"/>
        <dbReference type="ChEBI" id="CHEBI:30616"/>
        <dbReference type="ChEBI" id="CHEBI:33019"/>
        <dbReference type="ChEBI" id="CHEBI:57427"/>
        <dbReference type="ChEBI" id="CHEBI:78442"/>
        <dbReference type="ChEBI" id="CHEBI:78494"/>
        <dbReference type="ChEBI" id="CHEBI:456215"/>
        <dbReference type="EC" id="6.1.1.4"/>
    </reaction>
</comment>
<dbReference type="Pfam" id="PF13603">
    <property type="entry name" value="tRNA-synt_1_2"/>
    <property type="match status" value="1"/>
</dbReference>
<keyword evidence="4 10" id="KW-0547">Nucleotide-binding</keyword>
<keyword evidence="7 10" id="KW-0030">Aminoacyl-tRNA synthetase</keyword>
<evidence type="ECO:0000256" key="10">
    <source>
        <dbReference type="RuleBase" id="RU363039"/>
    </source>
</evidence>
<dbReference type="Gene3D" id="1.10.730.10">
    <property type="entry name" value="Isoleucyl-tRNA Synthetase, Domain 1"/>
    <property type="match status" value="2"/>
</dbReference>
<dbReference type="NCBIfam" id="TIGR00396">
    <property type="entry name" value="leuS_bact"/>
    <property type="match status" value="1"/>
</dbReference>
<organism evidence="15 16">
    <name type="scientific">Candidatus Roizmanbacteria bacterium RIFCSPHIGHO2_02_FULL_40_9</name>
    <dbReference type="NCBI Taxonomy" id="1802042"/>
    <lineage>
        <taxon>Bacteria</taxon>
        <taxon>Candidatus Roizmaniibacteriota</taxon>
    </lineage>
</organism>
<dbReference type="GO" id="GO:0005524">
    <property type="term" value="F:ATP binding"/>
    <property type="evidence" value="ECO:0007669"/>
    <property type="project" value="UniProtKB-KW"/>
</dbReference>
<dbReference type="Pfam" id="PF08264">
    <property type="entry name" value="Anticodon_1"/>
    <property type="match status" value="1"/>
</dbReference>
<dbReference type="InterPro" id="IPR002300">
    <property type="entry name" value="aa-tRNA-synth_Ia"/>
</dbReference>
<evidence type="ECO:0000313" key="15">
    <source>
        <dbReference type="EMBL" id="OGK28918.1"/>
    </source>
</evidence>
<reference evidence="15 16" key="1">
    <citation type="journal article" date="2016" name="Nat. Commun.">
        <title>Thousands of microbial genomes shed light on interconnected biogeochemical processes in an aquifer system.</title>
        <authorList>
            <person name="Anantharaman K."/>
            <person name="Brown C.T."/>
            <person name="Hug L.A."/>
            <person name="Sharon I."/>
            <person name="Castelle C.J."/>
            <person name="Probst A.J."/>
            <person name="Thomas B.C."/>
            <person name="Singh A."/>
            <person name="Wilkins M.J."/>
            <person name="Karaoz U."/>
            <person name="Brodie E.L."/>
            <person name="Williams K.H."/>
            <person name="Hubbard S.S."/>
            <person name="Banfield J.F."/>
        </authorList>
    </citation>
    <scope>NUCLEOTIDE SEQUENCE [LARGE SCALE GENOMIC DNA]</scope>
</reference>
<dbReference type="Gene3D" id="3.10.20.590">
    <property type="match status" value="1"/>
</dbReference>
<comment type="caution">
    <text evidence="15">The sequence shown here is derived from an EMBL/GenBank/DDBJ whole genome shotgun (WGS) entry which is preliminary data.</text>
</comment>
<evidence type="ECO:0000256" key="4">
    <source>
        <dbReference type="ARBA" id="ARBA00022741"/>
    </source>
</evidence>
<name>A0A1F7HCJ9_9BACT</name>
<dbReference type="SUPFAM" id="SSF50677">
    <property type="entry name" value="ValRS/IleRS/LeuRS editing domain"/>
    <property type="match status" value="1"/>
</dbReference>
<dbReference type="Proteomes" id="UP000177027">
    <property type="component" value="Unassembled WGS sequence"/>
</dbReference>
<feature type="non-terminal residue" evidence="15">
    <location>
        <position position="868"/>
    </location>
</feature>
<evidence type="ECO:0000259" key="11">
    <source>
        <dbReference type="Pfam" id="PF00133"/>
    </source>
</evidence>
<feature type="domain" description="Methionyl/Leucyl tRNA synthetase" evidence="13">
    <location>
        <begin position="41"/>
        <end position="172"/>
    </location>
</feature>
<dbReference type="Gene3D" id="3.90.740.10">
    <property type="entry name" value="Valyl/Leucyl/Isoleucyl-tRNA synthetase, editing domain"/>
    <property type="match status" value="1"/>
</dbReference>
<evidence type="ECO:0000256" key="5">
    <source>
        <dbReference type="ARBA" id="ARBA00022840"/>
    </source>
</evidence>
<gene>
    <name evidence="15" type="ORF">A3D06_00200</name>
</gene>
<dbReference type="InterPro" id="IPR009080">
    <property type="entry name" value="tRNAsynth_Ia_anticodon-bd"/>
</dbReference>
<dbReference type="AlphaFoldDB" id="A0A1F7HCJ9"/>
<sequence length="868" mass="99528">MKNDIPFSEIEKKMSLKWDVERVYKTSSDKKKEKMYTLVMFPYPSGAGLHTGHARIYTGTDVLARFYRMNGKAVLHPMGWDAFGLPTENSAIKQKRNPMEVTTESIANFKRQMKMLGLSYDWDKEIDTTDPEYYAVTQWLFIQFFKYGLLYKKETPVYYCDSCKTGLAQEEVLQDGTHERCGNVVQKRSLPQWSFRITEYADSLLEGLNELDWPKGIIEMQKNWIGKKQGINITYSIVGENNEKTEESVTCFTTRPDTNFGATFIVISPEHSLVKKLLERELKTSNEAQSKSIQDYVNSALAKTERERLIEGKKKTGVFTGYYAVNHLNDRQMPIWISDFVLANVGTGAVVGVPGHDVRDFEFAQAFGIDIQRVVVTSDGDSSPITRKEQVQEEEGTMINSGFLDGMNIHDATRSIMDHMEKKGWGKRVISYHLRDWIFSRQRYWGEPIPMIFCQNCEKNGISFWDTEKGKNMIVGLSSNPNNARFEHLISSASKGLGGWFPMEERALPHKLPPLDSYEPGQDGLSPLAKAKDWVETKCPHCGSDARRETDTMPNWAGSCWYFLAFAMDPVPGSAKGNYNASTVEKSIKDASAYLPVDWYIVGAEHAVLHLLYARFWIHVLYDLGFVTVKEPFRSLENIGIVIAEDGRKMSKSWGNVINPDDVVKRYGTDVLRVYEMFMAPFDQEVVWSTQTLQGSYRFLRRIWHKYSLIANSAKDIKKEDKELVSELQKLIYKISKEIPDVKFNTCISSFMEFFNLWDNSETGLSKDNAKIFLKLLSPFAPYFTDYVWSEMYHEVESIHISDWPKADDRLIIRTSIQIPVQVNGKVRGLIEIASNDEPEESIIKKALAEQSIQKWIGNSKYKAIYIK</sequence>
<evidence type="ECO:0000313" key="16">
    <source>
        <dbReference type="Proteomes" id="UP000177027"/>
    </source>
</evidence>